<keyword evidence="8" id="KW-1185">Reference proteome</keyword>
<evidence type="ECO:0000256" key="3">
    <source>
        <dbReference type="ARBA" id="ARBA00022692"/>
    </source>
</evidence>
<keyword evidence="4 6" id="KW-1133">Transmembrane helix</keyword>
<dbReference type="OrthoDB" id="385012at2"/>
<proteinExistence type="predicted"/>
<feature type="transmembrane region" description="Helical" evidence="6">
    <location>
        <begin position="67"/>
        <end position="86"/>
    </location>
</feature>
<keyword evidence="3 6" id="KW-0812">Transmembrane</keyword>
<comment type="subcellular location">
    <subcellularLocation>
        <location evidence="1">Cell membrane</location>
        <topology evidence="1">Multi-pass membrane protein</topology>
    </subcellularLocation>
</comment>
<dbReference type="GO" id="GO:0005886">
    <property type="term" value="C:plasma membrane"/>
    <property type="evidence" value="ECO:0007669"/>
    <property type="project" value="UniProtKB-SubCell"/>
</dbReference>
<organism evidence="7 8">
    <name type="scientific">Solidesulfovibrio magneticus (strain ATCC 700980 / DSM 13731 / RS-1)</name>
    <name type="common">Desulfovibrio magneticus</name>
    <dbReference type="NCBI Taxonomy" id="573370"/>
    <lineage>
        <taxon>Bacteria</taxon>
        <taxon>Pseudomonadati</taxon>
        <taxon>Thermodesulfobacteriota</taxon>
        <taxon>Desulfovibrionia</taxon>
        <taxon>Desulfovibrionales</taxon>
        <taxon>Desulfovibrionaceae</taxon>
        <taxon>Solidesulfovibrio</taxon>
    </lineage>
</organism>
<evidence type="ECO:0000256" key="2">
    <source>
        <dbReference type="ARBA" id="ARBA00022475"/>
    </source>
</evidence>
<dbReference type="HOGENOM" id="CLU_113736_4_3_7"/>
<dbReference type="KEGG" id="dma:DMR_16520"/>
<dbReference type="Proteomes" id="UP000009071">
    <property type="component" value="Chromosome"/>
</dbReference>
<reference evidence="7 8" key="1">
    <citation type="journal article" date="2009" name="Genome Res.">
        <title>Whole genome sequence of Desulfovibrio magneticus strain RS-1 revealed common gene clusters in magnetotactic bacteria.</title>
        <authorList>
            <person name="Nakazawa H."/>
            <person name="Arakaki A."/>
            <person name="Narita-Yamada S."/>
            <person name="Yashiro I."/>
            <person name="Jinno K."/>
            <person name="Aoki N."/>
            <person name="Tsuruyama A."/>
            <person name="Okamura Y."/>
            <person name="Tanikawa S."/>
            <person name="Fujita N."/>
            <person name="Takeyama H."/>
            <person name="Matsunaga T."/>
        </authorList>
    </citation>
    <scope>NUCLEOTIDE SEQUENCE [LARGE SCALE GENOMIC DNA]</scope>
    <source>
        <strain evidence="8">ATCC 700980 / DSM 13731 / RS-1</strain>
    </source>
</reference>
<feature type="transmembrane region" description="Helical" evidence="6">
    <location>
        <begin position="34"/>
        <end position="55"/>
    </location>
</feature>
<evidence type="ECO:0000256" key="6">
    <source>
        <dbReference type="SAM" id="Phobius"/>
    </source>
</evidence>
<sequence length="122" mass="13332">MTQRVYYCAKCLGQLGLLWGISLAGRFLAETLALPVPGNVLGVLLLFGLLCLGVVKLEQVAATADFLLRHLVFFFIPIAVGLMDWGATFAQYGLMLLVAVVISSVLPFFAVGYLSLLLQRRR</sequence>
<evidence type="ECO:0000313" key="7">
    <source>
        <dbReference type="EMBL" id="BAH75143.1"/>
    </source>
</evidence>
<gene>
    <name evidence="7" type="ordered locus">DMR_16520</name>
</gene>
<evidence type="ECO:0000313" key="8">
    <source>
        <dbReference type="Proteomes" id="UP000009071"/>
    </source>
</evidence>
<dbReference type="InterPro" id="IPR005538">
    <property type="entry name" value="LrgA/CidA"/>
</dbReference>
<name>C4XPG2_SOLM1</name>
<feature type="transmembrane region" description="Helical" evidence="6">
    <location>
        <begin position="92"/>
        <end position="118"/>
    </location>
</feature>
<protein>
    <submittedName>
        <fullName evidence="7">LrgA family protein</fullName>
    </submittedName>
</protein>
<dbReference type="PANTHER" id="PTHR33931">
    <property type="entry name" value="HOLIN-LIKE PROTEIN CIDA-RELATED"/>
    <property type="match status" value="1"/>
</dbReference>
<evidence type="ECO:0000256" key="5">
    <source>
        <dbReference type="ARBA" id="ARBA00023136"/>
    </source>
</evidence>
<feature type="transmembrane region" description="Helical" evidence="6">
    <location>
        <begin position="7"/>
        <end position="28"/>
    </location>
</feature>
<keyword evidence="2" id="KW-1003">Cell membrane</keyword>
<dbReference type="Pfam" id="PF03788">
    <property type="entry name" value="LrgA"/>
    <property type="match status" value="1"/>
</dbReference>
<evidence type="ECO:0000256" key="1">
    <source>
        <dbReference type="ARBA" id="ARBA00004651"/>
    </source>
</evidence>
<dbReference type="eggNOG" id="COG1380">
    <property type="taxonomic scope" value="Bacteria"/>
</dbReference>
<dbReference type="EMBL" id="AP010904">
    <property type="protein sequence ID" value="BAH75143.1"/>
    <property type="molecule type" value="Genomic_DNA"/>
</dbReference>
<keyword evidence="5 6" id="KW-0472">Membrane</keyword>
<dbReference type="AlphaFoldDB" id="C4XPG2"/>
<dbReference type="RefSeq" id="WP_015860345.1">
    <property type="nucleotide sequence ID" value="NC_012796.1"/>
</dbReference>
<accession>C4XPG2</accession>
<dbReference type="STRING" id="573370.DMR_16520"/>
<evidence type="ECO:0000256" key="4">
    <source>
        <dbReference type="ARBA" id="ARBA00022989"/>
    </source>
</evidence>
<dbReference type="PANTHER" id="PTHR33931:SF2">
    <property type="entry name" value="HOLIN-LIKE PROTEIN CIDA"/>
    <property type="match status" value="1"/>
</dbReference>